<keyword evidence="6 7" id="KW-0472">Membrane</keyword>
<dbReference type="InterPro" id="IPR050545">
    <property type="entry name" value="Mycobact_MmpL"/>
</dbReference>
<feature type="transmembrane region" description="Helical" evidence="7">
    <location>
        <begin position="526"/>
        <end position="545"/>
    </location>
</feature>
<evidence type="ECO:0000256" key="3">
    <source>
        <dbReference type="ARBA" id="ARBA00022475"/>
    </source>
</evidence>
<evidence type="ECO:0000256" key="4">
    <source>
        <dbReference type="ARBA" id="ARBA00022692"/>
    </source>
</evidence>
<feature type="transmembrane region" description="Helical" evidence="7">
    <location>
        <begin position="308"/>
        <end position="335"/>
    </location>
</feature>
<proteinExistence type="inferred from homology"/>
<dbReference type="Pfam" id="PF03176">
    <property type="entry name" value="MMPL"/>
    <property type="match status" value="2"/>
</dbReference>
<evidence type="ECO:0000313" key="9">
    <source>
        <dbReference type="EMBL" id="MFC5239732.1"/>
    </source>
</evidence>
<dbReference type="PROSITE" id="PS50156">
    <property type="entry name" value="SSD"/>
    <property type="match status" value="1"/>
</dbReference>
<evidence type="ECO:0000313" key="10">
    <source>
        <dbReference type="Proteomes" id="UP001596035"/>
    </source>
</evidence>
<feature type="transmembrane region" description="Helical" evidence="7">
    <location>
        <begin position="552"/>
        <end position="573"/>
    </location>
</feature>
<keyword evidence="3" id="KW-1003">Cell membrane</keyword>
<keyword evidence="10" id="KW-1185">Reference proteome</keyword>
<feature type="transmembrane region" description="Helical" evidence="7">
    <location>
        <begin position="638"/>
        <end position="657"/>
    </location>
</feature>
<reference evidence="10" key="1">
    <citation type="journal article" date="2019" name="Int. J. Syst. Evol. Microbiol.">
        <title>The Global Catalogue of Microorganisms (GCM) 10K type strain sequencing project: providing services to taxonomists for standard genome sequencing and annotation.</title>
        <authorList>
            <consortium name="The Broad Institute Genomics Platform"/>
            <consortium name="The Broad Institute Genome Sequencing Center for Infectious Disease"/>
            <person name="Wu L."/>
            <person name="Ma J."/>
        </authorList>
    </citation>
    <scope>NUCLEOTIDE SEQUENCE [LARGE SCALE GENOMIC DNA]</scope>
    <source>
        <strain evidence="10">CGMCC 4.7131</strain>
    </source>
</reference>
<dbReference type="InterPro" id="IPR004869">
    <property type="entry name" value="MMPL_dom"/>
</dbReference>
<protein>
    <submittedName>
        <fullName evidence="9">MMPL family transporter</fullName>
    </submittedName>
</protein>
<dbReference type="RefSeq" id="WP_344566695.1">
    <property type="nucleotide sequence ID" value="NZ_BAAATG010000050.1"/>
</dbReference>
<feature type="transmembrane region" description="Helical" evidence="7">
    <location>
        <begin position="669"/>
        <end position="694"/>
    </location>
</feature>
<dbReference type="PANTHER" id="PTHR33406">
    <property type="entry name" value="MEMBRANE PROTEIN MJ1562-RELATED"/>
    <property type="match status" value="1"/>
</dbReference>
<comment type="similarity">
    <text evidence="2">Belongs to the resistance-nodulation-cell division (RND) (TC 2.A.6) family. MmpL subfamily.</text>
</comment>
<comment type="subcellular location">
    <subcellularLocation>
        <location evidence="1">Cell membrane</location>
        <topology evidence="1">Multi-pass membrane protein</topology>
    </subcellularLocation>
</comment>
<feature type="transmembrane region" description="Helical" evidence="7">
    <location>
        <begin position="370"/>
        <end position="388"/>
    </location>
</feature>
<accession>A0ABW0DQU9</accession>
<dbReference type="Gene3D" id="1.20.1640.10">
    <property type="entry name" value="Multidrug efflux transporter AcrB transmembrane domain"/>
    <property type="match status" value="2"/>
</dbReference>
<dbReference type="Proteomes" id="UP001596035">
    <property type="component" value="Unassembled WGS sequence"/>
</dbReference>
<evidence type="ECO:0000259" key="8">
    <source>
        <dbReference type="PROSITE" id="PS50156"/>
    </source>
</evidence>
<evidence type="ECO:0000256" key="5">
    <source>
        <dbReference type="ARBA" id="ARBA00022989"/>
    </source>
</evidence>
<feature type="transmembrane region" description="Helical" evidence="7">
    <location>
        <begin position="180"/>
        <end position="200"/>
    </location>
</feature>
<name>A0ABW0DQU9_9ACTN</name>
<dbReference type="PANTHER" id="PTHR33406:SF11">
    <property type="entry name" value="MEMBRANE PROTEIN SCO6666-RELATED"/>
    <property type="match status" value="1"/>
</dbReference>
<keyword evidence="5 7" id="KW-1133">Transmembrane helix</keyword>
<feature type="transmembrane region" description="Helical" evidence="7">
    <location>
        <begin position="233"/>
        <end position="255"/>
    </location>
</feature>
<feature type="domain" description="SSD" evidence="8">
    <location>
        <begin position="196"/>
        <end position="329"/>
    </location>
</feature>
<evidence type="ECO:0000256" key="2">
    <source>
        <dbReference type="ARBA" id="ARBA00010157"/>
    </source>
</evidence>
<comment type="caution">
    <text evidence="9">The sequence shown here is derived from an EMBL/GenBank/DDBJ whole genome shotgun (WGS) entry which is preliminary data.</text>
</comment>
<feature type="transmembrane region" description="Helical" evidence="7">
    <location>
        <begin position="593"/>
        <end position="617"/>
    </location>
</feature>
<dbReference type="InterPro" id="IPR000731">
    <property type="entry name" value="SSD"/>
</dbReference>
<sequence length="737" mass="76450">MAAFLYRIGRLAFRRRWTVALVWAAVLAAVGLAGMTAPEAEEEPFSMPGIESQEAFDLMEERFPGAAADGATARVVFVAPNGEKVTATENKQAVEAAIAELGDGTQVASTVDPYESGAVSEDGSTAYTTVTYKVDASGLTDASRSHLDGSLEHARDSGLTVEAGGDAMEDMGGPSGTAEAIGMSVAAVVLLITFGSLAAAGLPLLTALIGVGISLFAITALAGPLGLTDTTSTVAIMLGLAVGIDYALFIVSRYREERAKGRTPQEAVALATGTAGSAVVFAGLTVVIALAGLSVVGIPMLTEMGLGAAGAVAVGVLIALTLVPAFLGFWPNAILTRKDRKARRAGGTPRETRKVNGGTRWASFVLRRPLPVLLAAVAGLGALALPMTDLQLGMPGDEAKSTETTQRRAYDALAEGFGPGFNGPLTVVVDAKDADDPKAAAETVSEWIGGTEGVVSVSPAQFNESGDTAVFSVVPTTAPTDQETKDLVNTIRGDRPGIESEAGATFEVTGTTAMNIDISEKVQSALVPYLLVVVGLAVILLLVVFRSILVPLKAAAGFLLSVLASLGAVVVVFQQGHGADLLGVETTGPIMSLMPIFLMGIVFGLAMDYEVFLVSRMREAYVHGERPAQAVTSGFQHSARVVVAAALIMIAVFSGFIGDSDAMIKMIGFGLASAVLLDAFVVRMAIVPAVLALLGERAWWLPKWLDRILPRVDVEGEALTRPTEPEAKPAEKDLART</sequence>
<gene>
    <name evidence="9" type="ORF">ACFPWV_07465</name>
</gene>
<feature type="transmembrane region" description="Helical" evidence="7">
    <location>
        <begin position="207"/>
        <end position="227"/>
    </location>
</feature>
<organism evidence="9 10">
    <name type="scientific">Streptomyces atrovirens</name>
    <dbReference type="NCBI Taxonomy" id="285556"/>
    <lineage>
        <taxon>Bacteria</taxon>
        <taxon>Bacillati</taxon>
        <taxon>Actinomycetota</taxon>
        <taxon>Actinomycetes</taxon>
        <taxon>Kitasatosporales</taxon>
        <taxon>Streptomycetaceae</taxon>
        <taxon>Streptomyces</taxon>
    </lineage>
</organism>
<evidence type="ECO:0000256" key="1">
    <source>
        <dbReference type="ARBA" id="ARBA00004651"/>
    </source>
</evidence>
<dbReference type="SUPFAM" id="SSF82866">
    <property type="entry name" value="Multidrug efflux transporter AcrB transmembrane domain"/>
    <property type="match status" value="2"/>
</dbReference>
<evidence type="ECO:0000256" key="6">
    <source>
        <dbReference type="ARBA" id="ARBA00023136"/>
    </source>
</evidence>
<evidence type="ECO:0000256" key="7">
    <source>
        <dbReference type="SAM" id="Phobius"/>
    </source>
</evidence>
<feature type="transmembrane region" description="Helical" evidence="7">
    <location>
        <begin position="267"/>
        <end position="296"/>
    </location>
</feature>
<keyword evidence="4 7" id="KW-0812">Transmembrane</keyword>
<dbReference type="EMBL" id="JBHSKN010000007">
    <property type="protein sequence ID" value="MFC5239732.1"/>
    <property type="molecule type" value="Genomic_DNA"/>
</dbReference>